<gene>
    <name evidence="5" type="ORF">PITCH_A420076</name>
</gene>
<dbReference type="Gene3D" id="3.10.50.40">
    <property type="match status" value="1"/>
</dbReference>
<protein>
    <submittedName>
        <fullName evidence="5">PpiC-type peptidyl-prolyl cis-trans isomerase</fullName>
    </submittedName>
</protein>
<feature type="domain" description="PpiC" evidence="4">
    <location>
        <begin position="180"/>
        <end position="281"/>
    </location>
</feature>
<sequence>MKILKKRLFFALAAFVGLTSISLSASAVEDKTPAIKVAVVNGSVITKDDFEKHMSAVQQQMASMGKSLNNDQLQSLKNDVLEEMIDRELLYQESKNNKVEIGESEVKEQLDMFKKQFPNEDEFKKELSRNHLSEDFIKSQIRQKLAIEQMIDKQIGDKITVSDEETKAYYNNNPQSFKKPEQVRASHILIKVDAKADEAQRAQARKKIEEIQQRIKKGEDFAALAKELSQCPSAAKGGDLGYFSRGQMTKPFEDAAFAMAPGEVSNIVETDFGFHLIKIADKKPESVMAYEDIKDRLGQYLKQIKIKDQVKVYVGQLKEKAKVERLLKDNP</sequence>
<dbReference type="Pfam" id="PF13624">
    <property type="entry name" value="SurA_N_3"/>
    <property type="match status" value="1"/>
</dbReference>
<dbReference type="SUPFAM" id="SSF109998">
    <property type="entry name" value="Triger factor/SurA peptide-binding domain-like"/>
    <property type="match status" value="1"/>
</dbReference>
<keyword evidence="1 5" id="KW-0413">Isomerase</keyword>
<evidence type="ECO:0000256" key="1">
    <source>
        <dbReference type="PROSITE-ProRule" id="PRU00278"/>
    </source>
</evidence>
<evidence type="ECO:0000313" key="5">
    <source>
        <dbReference type="EMBL" id="SPD75115.1"/>
    </source>
</evidence>
<dbReference type="InterPro" id="IPR000297">
    <property type="entry name" value="PPIase_PpiC"/>
</dbReference>
<dbReference type="PANTHER" id="PTHR47245">
    <property type="entry name" value="PEPTIDYLPROLYL ISOMERASE"/>
    <property type="match status" value="1"/>
</dbReference>
<keyword evidence="2" id="KW-0175">Coiled coil</keyword>
<dbReference type="GO" id="GO:0003755">
    <property type="term" value="F:peptidyl-prolyl cis-trans isomerase activity"/>
    <property type="evidence" value="ECO:0007669"/>
    <property type="project" value="UniProtKB-KW"/>
</dbReference>
<dbReference type="EMBL" id="OJIN01000184">
    <property type="protein sequence ID" value="SPD75115.1"/>
    <property type="molecule type" value="Genomic_DNA"/>
</dbReference>
<dbReference type="InterPro" id="IPR023058">
    <property type="entry name" value="PPIase_PpiC_CS"/>
</dbReference>
<feature type="chain" id="PRO_5019090679" evidence="3">
    <location>
        <begin position="28"/>
        <end position="331"/>
    </location>
</feature>
<evidence type="ECO:0000259" key="4">
    <source>
        <dbReference type="PROSITE" id="PS50198"/>
    </source>
</evidence>
<dbReference type="InterPro" id="IPR050245">
    <property type="entry name" value="PrsA_foldase"/>
</dbReference>
<feature type="signal peptide" evidence="3">
    <location>
        <begin position="1"/>
        <end position="27"/>
    </location>
</feature>
<reference evidence="5" key="1">
    <citation type="submission" date="2018-01" db="EMBL/GenBank/DDBJ databases">
        <authorList>
            <person name="Regsiter A."/>
            <person name="William W."/>
        </authorList>
    </citation>
    <scope>NUCLEOTIDE SEQUENCE</scope>
    <source>
        <strain evidence="5">TRIP AH-1</strain>
    </source>
</reference>
<dbReference type="PROSITE" id="PS50198">
    <property type="entry name" value="PPIC_PPIASE_2"/>
    <property type="match status" value="1"/>
</dbReference>
<accession>A0A445N064</accession>
<dbReference type="PANTHER" id="PTHR47245:SF2">
    <property type="entry name" value="PEPTIDYL-PROLYL CIS-TRANS ISOMERASE HP_0175-RELATED"/>
    <property type="match status" value="1"/>
</dbReference>
<name>A0A445N064_9BACT</name>
<organism evidence="5">
    <name type="scientific">uncultured Desulfobacterium sp</name>
    <dbReference type="NCBI Taxonomy" id="201089"/>
    <lineage>
        <taxon>Bacteria</taxon>
        <taxon>Pseudomonadati</taxon>
        <taxon>Thermodesulfobacteriota</taxon>
        <taxon>Desulfobacteria</taxon>
        <taxon>Desulfobacterales</taxon>
        <taxon>Desulfobacteriaceae</taxon>
        <taxon>Desulfobacterium</taxon>
        <taxon>environmental samples</taxon>
    </lineage>
</organism>
<proteinExistence type="predicted"/>
<dbReference type="SUPFAM" id="SSF54534">
    <property type="entry name" value="FKBP-like"/>
    <property type="match status" value="1"/>
</dbReference>
<dbReference type="InterPro" id="IPR027304">
    <property type="entry name" value="Trigger_fact/SurA_dom_sf"/>
</dbReference>
<dbReference type="PROSITE" id="PS01096">
    <property type="entry name" value="PPIC_PPIASE_1"/>
    <property type="match status" value="1"/>
</dbReference>
<dbReference type="InterPro" id="IPR046357">
    <property type="entry name" value="PPIase_dom_sf"/>
</dbReference>
<keyword evidence="1" id="KW-0697">Rotamase</keyword>
<evidence type="ECO:0000256" key="3">
    <source>
        <dbReference type="SAM" id="SignalP"/>
    </source>
</evidence>
<dbReference type="Pfam" id="PF13616">
    <property type="entry name" value="Rotamase_3"/>
    <property type="match status" value="1"/>
</dbReference>
<keyword evidence="3" id="KW-0732">Signal</keyword>
<feature type="coiled-coil region" evidence="2">
    <location>
        <begin position="194"/>
        <end position="221"/>
    </location>
</feature>
<dbReference type="Gene3D" id="1.10.4030.10">
    <property type="entry name" value="Porin chaperone SurA, peptide-binding domain"/>
    <property type="match status" value="1"/>
</dbReference>
<dbReference type="AlphaFoldDB" id="A0A445N064"/>
<evidence type="ECO:0000256" key="2">
    <source>
        <dbReference type="SAM" id="Coils"/>
    </source>
</evidence>